<evidence type="ECO:0000313" key="3">
    <source>
        <dbReference type="EMBL" id="AFB21141.1"/>
    </source>
</evidence>
<evidence type="ECO:0000256" key="2">
    <source>
        <dbReference type="HAMAP-Rule" id="MF_00003"/>
    </source>
</evidence>
<sequence>MLLCPNIILYSIIYDMKKLTKTNAHRQQKLASIINEVLIEILRRGKMLDIRLFNCPLAITKVIVTADLKIANCYFLPFNTKLTIDDIMDALNNSKNAIRNFVTNKINMKFSPEIRFHYDHGFDNAIKVEKLLKNISLKRRDKDK</sequence>
<reference evidence="4" key="1">
    <citation type="submission" date="2012-02" db="EMBL/GenBank/DDBJ databases">
        <title>Complete genome sequence of Rickettsia parkeri strain Portsmouth.</title>
        <authorList>
            <person name="Johnson S.L."/>
            <person name="Munk A.C."/>
            <person name="Han S."/>
            <person name="Bruce D.C."/>
            <person name="Dasch G.A."/>
        </authorList>
    </citation>
    <scope>NUCLEOTIDE SEQUENCE [LARGE SCALE GENOMIC DNA]</scope>
    <source>
        <strain evidence="4">CA410</strain>
    </source>
</reference>
<dbReference type="NCBIfam" id="TIGR00082">
    <property type="entry name" value="rbfA"/>
    <property type="match status" value="1"/>
</dbReference>
<dbReference type="Gene3D" id="3.30.300.20">
    <property type="match status" value="1"/>
</dbReference>
<dbReference type="PANTHER" id="PTHR33515">
    <property type="entry name" value="RIBOSOME-BINDING FACTOR A, CHLOROPLASTIC-RELATED"/>
    <property type="match status" value="1"/>
</dbReference>
<dbReference type="HAMAP" id="MF_00003">
    <property type="entry name" value="RbfA"/>
    <property type="match status" value="1"/>
</dbReference>
<dbReference type="InterPro" id="IPR020053">
    <property type="entry name" value="Ribosome-bd_factorA_CS"/>
</dbReference>
<keyword evidence="2" id="KW-0963">Cytoplasm</keyword>
<protein>
    <recommendedName>
        <fullName evidence="2">Ribosome-binding factor A</fullName>
    </recommendedName>
</protein>
<comment type="subcellular location">
    <subcellularLocation>
        <location evidence="2">Cytoplasm</location>
    </subcellularLocation>
</comment>
<dbReference type="PROSITE" id="PS01319">
    <property type="entry name" value="RBFA"/>
    <property type="match status" value="1"/>
</dbReference>
<comment type="similarity">
    <text evidence="2">Belongs to the RbfA family.</text>
</comment>
<comment type="subunit">
    <text evidence="2">Monomer. Binds 30S ribosomal subunits, but not 50S ribosomal subunits or 70S ribosomes.</text>
</comment>
<dbReference type="InterPro" id="IPR015946">
    <property type="entry name" value="KH_dom-like_a/b"/>
</dbReference>
<dbReference type="InterPro" id="IPR023799">
    <property type="entry name" value="RbfA_dom_sf"/>
</dbReference>
<organism evidence="3 4">
    <name type="scientific">Rickettsia canadensis str. CA410</name>
    <dbReference type="NCBI Taxonomy" id="1105107"/>
    <lineage>
        <taxon>Bacteria</taxon>
        <taxon>Pseudomonadati</taxon>
        <taxon>Pseudomonadota</taxon>
        <taxon>Alphaproteobacteria</taxon>
        <taxon>Rickettsiales</taxon>
        <taxon>Rickettsiaceae</taxon>
        <taxon>Rickettsieae</taxon>
        <taxon>Rickettsia</taxon>
        <taxon>belli group</taxon>
    </lineage>
</organism>
<dbReference type="PANTHER" id="PTHR33515:SF1">
    <property type="entry name" value="RIBOSOME-BINDING FACTOR A, CHLOROPLASTIC-RELATED"/>
    <property type="match status" value="1"/>
</dbReference>
<dbReference type="EMBL" id="CP003304">
    <property type="protein sequence ID" value="AFB21141.1"/>
    <property type="molecule type" value="Genomic_DNA"/>
</dbReference>
<comment type="function">
    <text evidence="2">One of several proteins that assist in the late maturation steps of the functional core of the 30S ribosomal subunit. Associates with free 30S ribosomal subunits (but not with 30S subunits that are part of 70S ribosomes or polysomes). Required for efficient processing of 16S rRNA. May interact with the 5'-terminal helix region of 16S rRNA.</text>
</comment>
<accession>A0ABM5MRU2</accession>
<dbReference type="Proteomes" id="UP000007878">
    <property type="component" value="Chromosome"/>
</dbReference>
<keyword evidence="1 2" id="KW-0690">Ribosome biogenesis</keyword>
<dbReference type="NCBIfam" id="NF001799">
    <property type="entry name" value="PRK00521.2-2"/>
    <property type="match status" value="1"/>
</dbReference>
<evidence type="ECO:0000256" key="1">
    <source>
        <dbReference type="ARBA" id="ARBA00022517"/>
    </source>
</evidence>
<dbReference type="Pfam" id="PF02033">
    <property type="entry name" value="RBFA"/>
    <property type="match status" value="1"/>
</dbReference>
<gene>
    <name evidence="2 3" type="primary">rbfA</name>
    <name evidence="3" type="ORF">RCA_02870</name>
</gene>
<dbReference type="InterPro" id="IPR000238">
    <property type="entry name" value="RbfA"/>
</dbReference>
<evidence type="ECO:0000313" key="4">
    <source>
        <dbReference type="Proteomes" id="UP000007878"/>
    </source>
</evidence>
<keyword evidence="4" id="KW-1185">Reference proteome</keyword>
<proteinExistence type="inferred from homology"/>
<name>A0ABM5MRU2_RICCA</name>
<dbReference type="SUPFAM" id="SSF89919">
    <property type="entry name" value="Ribosome-binding factor A, RbfA"/>
    <property type="match status" value="1"/>
</dbReference>